<dbReference type="RefSeq" id="WP_345065914.1">
    <property type="nucleotide sequence ID" value="NZ_BAABGR010000013.1"/>
</dbReference>
<organism evidence="1 2">
    <name type="scientific">Sphingobacterium thermophilum</name>
    <dbReference type="NCBI Taxonomy" id="768534"/>
    <lineage>
        <taxon>Bacteria</taxon>
        <taxon>Pseudomonadati</taxon>
        <taxon>Bacteroidota</taxon>
        <taxon>Sphingobacteriia</taxon>
        <taxon>Sphingobacteriales</taxon>
        <taxon>Sphingobacteriaceae</taxon>
        <taxon>Sphingobacterium</taxon>
    </lineage>
</organism>
<dbReference type="Proteomes" id="UP001500394">
    <property type="component" value="Unassembled WGS sequence"/>
</dbReference>
<reference evidence="2" key="1">
    <citation type="journal article" date="2019" name="Int. J. Syst. Evol. Microbiol.">
        <title>The Global Catalogue of Microorganisms (GCM) 10K type strain sequencing project: providing services to taxonomists for standard genome sequencing and annotation.</title>
        <authorList>
            <consortium name="The Broad Institute Genomics Platform"/>
            <consortium name="The Broad Institute Genome Sequencing Center for Infectious Disease"/>
            <person name="Wu L."/>
            <person name="Ma J."/>
        </authorList>
    </citation>
    <scope>NUCLEOTIDE SEQUENCE [LARGE SCALE GENOMIC DNA]</scope>
    <source>
        <strain evidence="2">JCM 17858</strain>
    </source>
</reference>
<accession>A0ABP8QZZ4</accession>
<comment type="caution">
    <text evidence="1">The sequence shown here is derived from an EMBL/GenBank/DDBJ whole genome shotgun (WGS) entry which is preliminary data.</text>
</comment>
<keyword evidence="2" id="KW-1185">Reference proteome</keyword>
<evidence type="ECO:0000313" key="1">
    <source>
        <dbReference type="EMBL" id="GAA4514560.1"/>
    </source>
</evidence>
<protein>
    <submittedName>
        <fullName evidence="1">Uncharacterized protein</fullName>
    </submittedName>
</protein>
<proteinExistence type="predicted"/>
<name>A0ABP8QZZ4_9SPHI</name>
<sequence length="196" mass="22555">MNKIPTQKMGKSFDYSKELIFDDETQAFARYRIIVQKLLNVNEWDAIADGISAKFAIVNPKNEHENRRVRKNDYIRIDIPGPGTPSAHGYDWVKVTELDQYEHHHKRKTFISLQPSPDPSSLEDHTAHFFKKYASSNLMVRQEENKVIINYAGRNEVKNTDTDHILDNVRNFLVGITAQLGASYPQWKALVDGLAK</sequence>
<dbReference type="EMBL" id="BAABGR010000013">
    <property type="protein sequence ID" value="GAA4514560.1"/>
    <property type="molecule type" value="Genomic_DNA"/>
</dbReference>
<gene>
    <name evidence="1" type="ORF">GCM10023173_11280</name>
</gene>
<evidence type="ECO:0000313" key="2">
    <source>
        <dbReference type="Proteomes" id="UP001500394"/>
    </source>
</evidence>